<keyword evidence="2" id="KW-1185">Reference proteome</keyword>
<evidence type="ECO:0000313" key="1">
    <source>
        <dbReference type="EMBL" id="AKT43766.1"/>
    </source>
</evidence>
<dbReference type="PATRIC" id="fig|52.7.peg.8805"/>
<dbReference type="Proteomes" id="UP000067626">
    <property type="component" value="Chromosome"/>
</dbReference>
<dbReference type="STRING" id="52.CMC5_080020"/>
<dbReference type="RefSeq" id="WP_050435187.1">
    <property type="nucleotide sequence ID" value="NZ_CP012159.1"/>
</dbReference>
<dbReference type="OrthoDB" id="1551450at2"/>
<dbReference type="Gene3D" id="1.25.40.20">
    <property type="entry name" value="Ankyrin repeat-containing domain"/>
    <property type="match status" value="1"/>
</dbReference>
<evidence type="ECO:0000313" key="2">
    <source>
        <dbReference type="Proteomes" id="UP000067626"/>
    </source>
</evidence>
<organism evidence="1 2">
    <name type="scientific">Chondromyces crocatus</name>
    <dbReference type="NCBI Taxonomy" id="52"/>
    <lineage>
        <taxon>Bacteria</taxon>
        <taxon>Pseudomonadati</taxon>
        <taxon>Myxococcota</taxon>
        <taxon>Polyangia</taxon>
        <taxon>Polyangiales</taxon>
        <taxon>Polyangiaceae</taxon>
        <taxon>Chondromyces</taxon>
    </lineage>
</organism>
<proteinExistence type="predicted"/>
<dbReference type="KEGG" id="ccro:CMC5_080020"/>
<accession>A0A0K1ESC7</accession>
<dbReference type="SUPFAM" id="SSF48403">
    <property type="entry name" value="Ankyrin repeat"/>
    <property type="match status" value="1"/>
</dbReference>
<reference evidence="1 2" key="1">
    <citation type="submission" date="2015-07" db="EMBL/GenBank/DDBJ databases">
        <title>Genome analysis of myxobacterium Chondromyces crocatus Cm c5 reveals a high potential for natural compound synthesis and the genetic basis for the loss of fruiting body formation.</title>
        <authorList>
            <person name="Zaburannyi N."/>
            <person name="Bunk B."/>
            <person name="Maier J."/>
            <person name="Overmann J."/>
            <person name="Mueller R."/>
        </authorList>
    </citation>
    <scope>NUCLEOTIDE SEQUENCE [LARGE SCALE GENOMIC DNA]</scope>
    <source>
        <strain evidence="1 2">Cm c5</strain>
    </source>
</reference>
<dbReference type="InterPro" id="IPR036770">
    <property type="entry name" value="Ankyrin_rpt-contain_sf"/>
</dbReference>
<name>A0A0K1ESC7_CHOCO</name>
<protein>
    <submittedName>
        <fullName evidence="1">Uncharacterized protein</fullName>
    </submittedName>
</protein>
<dbReference type="EMBL" id="CP012159">
    <property type="protein sequence ID" value="AKT43766.1"/>
    <property type="molecule type" value="Genomic_DNA"/>
</dbReference>
<sequence>MSARWDGITRAESLLGGAVRIRHEVADAAKRYDWPELLALLSANPALINATRPGGHALYTPLHQAAHGNAPVEVVERLVAMSAWRTLRNAQGETPRDVALWRGHGRLLEVLTPVYQHDVPLGRLAAMQAHLHAVIRERVEELVTRHALRLPELEPLLEMEEAAMWFAVPGMYGGFNITLEGSGEKAHLVSESWCRVVGGSGERHEIDAEGSRLVAVGFV</sequence>
<gene>
    <name evidence="1" type="ORF">CMC5_080020</name>
</gene>
<dbReference type="AlphaFoldDB" id="A0A0K1ESC7"/>